<dbReference type="EnsemblMetazoa" id="AALFPA23_016774.R24479">
    <property type="protein sequence ID" value="AALFPA23_016774.P24479"/>
    <property type="gene ID" value="AALFPA23_016774"/>
</dbReference>
<dbReference type="InterPro" id="IPR000477">
    <property type="entry name" value="RT_dom"/>
</dbReference>
<dbReference type="PROSITE" id="PS50878">
    <property type="entry name" value="RT_POL"/>
    <property type="match status" value="1"/>
</dbReference>
<organism evidence="2 3">
    <name type="scientific">Aedes albopictus</name>
    <name type="common">Asian tiger mosquito</name>
    <name type="synonym">Stegomyia albopicta</name>
    <dbReference type="NCBI Taxonomy" id="7160"/>
    <lineage>
        <taxon>Eukaryota</taxon>
        <taxon>Metazoa</taxon>
        <taxon>Ecdysozoa</taxon>
        <taxon>Arthropoda</taxon>
        <taxon>Hexapoda</taxon>
        <taxon>Insecta</taxon>
        <taxon>Pterygota</taxon>
        <taxon>Neoptera</taxon>
        <taxon>Endopterygota</taxon>
        <taxon>Diptera</taxon>
        <taxon>Nematocera</taxon>
        <taxon>Culicoidea</taxon>
        <taxon>Culicidae</taxon>
        <taxon>Culicinae</taxon>
        <taxon>Aedini</taxon>
        <taxon>Aedes</taxon>
        <taxon>Stegomyia</taxon>
    </lineage>
</organism>
<dbReference type="PANTHER" id="PTHR21301:SF10">
    <property type="entry name" value="REVERSE TRANSCRIPTASE DOMAIN-CONTAINING PROTEIN"/>
    <property type="match status" value="1"/>
</dbReference>
<keyword evidence="3" id="KW-1185">Reference proteome</keyword>
<dbReference type="InterPro" id="IPR058912">
    <property type="entry name" value="HTH_animal"/>
</dbReference>
<dbReference type="GeneID" id="134284216"/>
<dbReference type="Proteomes" id="UP000069940">
    <property type="component" value="Unassembled WGS sequence"/>
</dbReference>
<reference evidence="3" key="1">
    <citation type="journal article" date="2015" name="Proc. Natl. Acad. Sci. U.S.A.">
        <title>Genome sequence of the Asian Tiger mosquito, Aedes albopictus, reveals insights into its biology, genetics, and evolution.</title>
        <authorList>
            <person name="Chen X.G."/>
            <person name="Jiang X."/>
            <person name="Gu J."/>
            <person name="Xu M."/>
            <person name="Wu Y."/>
            <person name="Deng Y."/>
            <person name="Zhang C."/>
            <person name="Bonizzoni M."/>
            <person name="Dermauw W."/>
            <person name="Vontas J."/>
            <person name="Armbruster P."/>
            <person name="Huang X."/>
            <person name="Yang Y."/>
            <person name="Zhang H."/>
            <person name="He W."/>
            <person name="Peng H."/>
            <person name="Liu Y."/>
            <person name="Wu K."/>
            <person name="Chen J."/>
            <person name="Lirakis M."/>
            <person name="Topalis P."/>
            <person name="Van Leeuwen T."/>
            <person name="Hall A.B."/>
            <person name="Jiang X."/>
            <person name="Thorpe C."/>
            <person name="Mueller R.L."/>
            <person name="Sun C."/>
            <person name="Waterhouse R.M."/>
            <person name="Yan G."/>
            <person name="Tu Z.J."/>
            <person name="Fang X."/>
            <person name="James A.A."/>
        </authorList>
    </citation>
    <scope>NUCLEOTIDE SEQUENCE [LARGE SCALE GENOMIC DNA]</scope>
    <source>
        <strain evidence="3">Foshan</strain>
    </source>
</reference>
<evidence type="ECO:0000313" key="3">
    <source>
        <dbReference type="Proteomes" id="UP000069940"/>
    </source>
</evidence>
<dbReference type="EnsemblMetazoa" id="AALFPA23_016774.R24480">
    <property type="protein sequence ID" value="AALFPA23_016774.P24480"/>
    <property type="gene ID" value="AALFPA23_016774"/>
</dbReference>
<protein>
    <recommendedName>
        <fullName evidence="1">Reverse transcriptase domain-containing protein</fullName>
    </recommendedName>
</protein>
<reference evidence="2" key="2">
    <citation type="submission" date="2025-05" db="UniProtKB">
        <authorList>
            <consortium name="EnsemblMetazoa"/>
        </authorList>
    </citation>
    <scope>IDENTIFICATION</scope>
    <source>
        <strain evidence="2">Foshan</strain>
    </source>
</reference>
<dbReference type="EnsemblMetazoa" id="AALFPA23_016774.R24478">
    <property type="protein sequence ID" value="AALFPA23_016774.P24478"/>
    <property type="gene ID" value="AALFPA23_016774"/>
</dbReference>
<evidence type="ECO:0000313" key="2">
    <source>
        <dbReference type="EnsemblMetazoa" id="AALFPA23_016774.P24478"/>
    </source>
</evidence>
<sequence>MDKNEYATKMKQLLTSDKTYVTVDKDPTSSFQTKNNSIVRRLQDLKLIDTRTAMKLRTYKAVCPKIYGQPKAHKAGLPLRPVVPCMTAPSYELSKFVGSILRKSLTSKYNIKDSFEFCQYVNNICLPTGHILVSFDVVSLFTSIPKELVRHSIFRRWNDIENHTPICLDLFWEITEFCIDCSYFSFEGAYYIQKFGTAMGNPLSPIIADLVMEDILDEAISKTSCVIPFIKKYVDDLFLVLPPDKVQDVVNTFNEVNQNIQFTLEIKEGRRLPFLDMALIRQEDDTVKTEWYCKSIASGRFLNFHSGHPMHQKMNVAQNFVKRVMVFSTNLDLKRKREIVHRHLKANDYPKCLINRLINRAKHQTVNNNTAMDVSRTETETETHQDEMKFYSLTNIDGLTQQITKTLKRDYPGIKIANRQHKTIGSLLPSVKDKTPNTEQSNVVYKIDCADCEACYVGMTSTKLKQRISGHRSNLKKLKTLLDKGYTNEDAEVSWVREKTALVNHAATMDHNFKLDETNIIDRTFKTNNLHILESCHIYNTNNTVNKRTDTDNLHVAYAGLLHLLKNETTNRR</sequence>
<dbReference type="RefSeq" id="XP_062698827.1">
    <property type="nucleotide sequence ID" value="XM_062842843.1"/>
</dbReference>
<dbReference type="Pfam" id="PF26215">
    <property type="entry name" value="HTH_animal"/>
    <property type="match status" value="1"/>
</dbReference>
<name>A0ABM1ZB21_AEDAL</name>
<dbReference type="RefSeq" id="XP_062698826.1">
    <property type="nucleotide sequence ID" value="XM_062842842.1"/>
</dbReference>
<feature type="domain" description="Reverse transcriptase" evidence="1">
    <location>
        <begin position="1"/>
        <end position="296"/>
    </location>
</feature>
<evidence type="ECO:0000259" key="1">
    <source>
        <dbReference type="PROSITE" id="PS50878"/>
    </source>
</evidence>
<accession>A0ABM1ZB21</accession>
<proteinExistence type="predicted"/>
<dbReference type="RefSeq" id="XP_062698825.1">
    <property type="nucleotide sequence ID" value="XM_062842841.1"/>
</dbReference>
<dbReference type="PANTHER" id="PTHR21301">
    <property type="entry name" value="REVERSE TRANSCRIPTASE"/>
    <property type="match status" value="1"/>
</dbReference>